<evidence type="ECO:0000313" key="4">
    <source>
        <dbReference type="Proteomes" id="UP000570493"/>
    </source>
</evidence>
<comment type="caution">
    <text evidence="3">The sequence shown here is derived from an EMBL/GenBank/DDBJ whole genome shotgun (WGS) entry which is preliminary data.</text>
</comment>
<dbReference type="AlphaFoldDB" id="A0A7Y0DQ30"/>
<reference evidence="3" key="1">
    <citation type="submission" date="2020-04" db="EMBL/GenBank/DDBJ databases">
        <title>Genome Sequencing for Pseudoaltermonas arctica.</title>
        <authorList>
            <person name="Elkins N.S."/>
        </authorList>
    </citation>
    <scope>NUCLEOTIDE SEQUENCE [LARGE SCALE GENOMIC DNA]</scope>
    <source>
        <strain evidence="3">NEC-BIFX-2020_0012</strain>
    </source>
</reference>
<dbReference type="InterPro" id="IPR025392">
    <property type="entry name" value="DUF4124"/>
</dbReference>
<evidence type="ECO:0000313" key="3">
    <source>
        <dbReference type="EMBL" id="NMM39572.1"/>
    </source>
</evidence>
<name>A0A7Y0DQ30_9GAMM</name>
<evidence type="ECO:0000259" key="2">
    <source>
        <dbReference type="Pfam" id="PF13511"/>
    </source>
</evidence>
<dbReference type="EMBL" id="JABBMT010000001">
    <property type="protein sequence ID" value="NMM39572.1"/>
    <property type="molecule type" value="Genomic_DNA"/>
</dbReference>
<dbReference type="Proteomes" id="UP000570493">
    <property type="component" value="Unassembled WGS sequence"/>
</dbReference>
<feature type="domain" description="DUF4124" evidence="2">
    <location>
        <begin position="19"/>
        <end position="60"/>
    </location>
</feature>
<protein>
    <submittedName>
        <fullName evidence="3">DUF4124 domain-containing protein</fullName>
    </submittedName>
</protein>
<keyword evidence="1" id="KW-0732">Signal</keyword>
<dbReference type="Pfam" id="PF13511">
    <property type="entry name" value="DUF4124"/>
    <property type="match status" value="1"/>
</dbReference>
<evidence type="ECO:0000256" key="1">
    <source>
        <dbReference type="SAM" id="SignalP"/>
    </source>
</evidence>
<proteinExistence type="predicted"/>
<keyword evidence="4" id="KW-1185">Reference proteome</keyword>
<organism evidence="3 4">
    <name type="scientific">Pseudoalteromonas arctica</name>
    <dbReference type="NCBI Taxonomy" id="394751"/>
    <lineage>
        <taxon>Bacteria</taxon>
        <taxon>Pseudomonadati</taxon>
        <taxon>Pseudomonadota</taxon>
        <taxon>Gammaproteobacteria</taxon>
        <taxon>Alteromonadales</taxon>
        <taxon>Pseudoalteromonadaceae</taxon>
        <taxon>Pseudoalteromonas</taxon>
    </lineage>
</organism>
<sequence>MKLCTLFVIFISLLFVTDPAVCADQYYKCVTDSGTIFSQFPCDGQATQHKIAVSPNVTPANINHVKTLNSLEREQIIRNLNAEIRSVKYKLAILSRDRDRAEYQQLQRLNRLMSDDDKKKLSKEIKKQLKVINKTFAKNTKKTNKQLSALEKKLKRYE</sequence>
<feature type="signal peptide" evidence="1">
    <location>
        <begin position="1"/>
        <end position="23"/>
    </location>
</feature>
<accession>A0A7Y0DQ30</accession>
<gene>
    <name evidence="3" type="ORF">HHO47_01590</name>
</gene>
<dbReference type="RefSeq" id="WP_169018221.1">
    <property type="nucleotide sequence ID" value="NZ_JABBMT010000001.1"/>
</dbReference>
<feature type="chain" id="PRO_5030613584" evidence="1">
    <location>
        <begin position="24"/>
        <end position="158"/>
    </location>
</feature>